<reference evidence="5" key="1">
    <citation type="submission" date="2023-06" db="EMBL/GenBank/DDBJ databases">
        <title>Male Hemibagrus guttatus genome.</title>
        <authorList>
            <person name="Bian C."/>
        </authorList>
    </citation>
    <scope>NUCLEOTIDE SEQUENCE</scope>
    <source>
        <strain evidence="5">Male_cb2023</strain>
        <tissue evidence="5">Muscle</tissue>
    </source>
</reference>
<dbReference type="PANTHER" id="PTHR37984:SF5">
    <property type="entry name" value="PROTEIN NYNRIN-LIKE"/>
    <property type="match status" value="1"/>
</dbReference>
<proteinExistence type="predicted"/>
<dbReference type="SUPFAM" id="SSF56672">
    <property type="entry name" value="DNA/RNA polymerases"/>
    <property type="match status" value="1"/>
</dbReference>
<dbReference type="Proteomes" id="UP001274896">
    <property type="component" value="Unassembled WGS sequence"/>
</dbReference>
<feature type="domain" description="Reverse transcriptase/retrotransposon-derived protein RNase H-like" evidence="3">
    <location>
        <begin position="105"/>
        <end position="203"/>
    </location>
</feature>
<feature type="domain" description="Integrase zinc-binding" evidence="4">
    <location>
        <begin position="284"/>
        <end position="342"/>
    </location>
</feature>
<evidence type="ECO:0000259" key="3">
    <source>
        <dbReference type="Pfam" id="PF17919"/>
    </source>
</evidence>
<dbReference type="FunFam" id="1.10.340.70:FF:000001">
    <property type="entry name" value="Retrovirus-related Pol polyprotein from transposon gypsy-like Protein"/>
    <property type="match status" value="1"/>
</dbReference>
<comment type="caution">
    <text evidence="5">The sequence shown here is derived from an EMBL/GenBank/DDBJ whole genome shotgun (WGS) entry which is preliminary data.</text>
</comment>
<keyword evidence="1" id="KW-0511">Multifunctional enzyme</keyword>
<dbReference type="InterPro" id="IPR043128">
    <property type="entry name" value="Rev_trsase/Diguanyl_cyclase"/>
</dbReference>
<dbReference type="Pfam" id="PF17919">
    <property type="entry name" value="RT_RNaseH_2"/>
    <property type="match status" value="1"/>
</dbReference>
<dbReference type="InterPro" id="IPR041588">
    <property type="entry name" value="Integrase_H2C2"/>
</dbReference>
<evidence type="ECO:0000256" key="1">
    <source>
        <dbReference type="ARBA" id="ARBA00023268"/>
    </source>
</evidence>
<organism evidence="5 6">
    <name type="scientific">Hemibagrus guttatus</name>
    <dbReference type="NCBI Taxonomy" id="175788"/>
    <lineage>
        <taxon>Eukaryota</taxon>
        <taxon>Metazoa</taxon>
        <taxon>Chordata</taxon>
        <taxon>Craniata</taxon>
        <taxon>Vertebrata</taxon>
        <taxon>Euteleostomi</taxon>
        <taxon>Actinopterygii</taxon>
        <taxon>Neopterygii</taxon>
        <taxon>Teleostei</taxon>
        <taxon>Ostariophysi</taxon>
        <taxon>Siluriformes</taxon>
        <taxon>Bagridae</taxon>
        <taxon>Hemibagrus</taxon>
    </lineage>
</organism>
<evidence type="ECO:0000313" key="5">
    <source>
        <dbReference type="EMBL" id="KAK3513556.1"/>
    </source>
</evidence>
<dbReference type="Gene3D" id="1.10.340.70">
    <property type="match status" value="1"/>
</dbReference>
<dbReference type="Gene3D" id="3.30.70.270">
    <property type="match status" value="2"/>
</dbReference>
<accession>A0AAE0UPY3</accession>
<keyword evidence="6" id="KW-1185">Reference proteome</keyword>
<dbReference type="FunFam" id="3.30.70.270:FF:000020">
    <property type="entry name" value="Transposon Tf2-6 polyprotein-like Protein"/>
    <property type="match status" value="1"/>
</dbReference>
<dbReference type="InterPro" id="IPR043502">
    <property type="entry name" value="DNA/RNA_pol_sf"/>
</dbReference>
<sequence>MEEHVRQVREVFTRLQQHHLYVKLEKCEFHRSTVTFLGYMISRQGVDMDVVMVWAVTEWPAPTTVRKLQCFLGFANFYRRFICNYSAVAGPLTSLLRGKPKKLTWTDQAWTDFQQLKSCFTTAPILRHPDPDLPFVVEVDASSSGLGAILSQRHGEAGKLHPCAFYARKLKAAEVNYDVGNRELLAIKAVLEEWHQWLEGARHLFQVLTDHRNLEGHTALGPRTAKRTLYPGSLRRPTSPGQPDLILPATTILAQVQWDLVKEIRRAHADKPPPTGCLPTKIFVPQQFRQQVMQWVHEAPSSGHPGIRRSTQLTRRPFWWPSLGLDVEGYVRAWSTCAHARTSRQLPEGLLEPHPIPRRPWSHLSVDFLTNLPDSGVPF</sequence>
<dbReference type="AlphaFoldDB" id="A0AAE0UPY3"/>
<evidence type="ECO:0000259" key="4">
    <source>
        <dbReference type="Pfam" id="PF17921"/>
    </source>
</evidence>
<evidence type="ECO:0000313" key="6">
    <source>
        <dbReference type="Proteomes" id="UP001274896"/>
    </source>
</evidence>
<dbReference type="InterPro" id="IPR041577">
    <property type="entry name" value="RT_RNaseH_2"/>
</dbReference>
<dbReference type="InterPro" id="IPR050951">
    <property type="entry name" value="Retrovirus_Pol_polyprotein"/>
</dbReference>
<dbReference type="CDD" id="cd09274">
    <property type="entry name" value="RNase_HI_RT_Ty3"/>
    <property type="match status" value="1"/>
</dbReference>
<protein>
    <recommendedName>
        <fullName evidence="2">Gypsy retrotransposon integrase-like protein 1</fullName>
    </recommendedName>
</protein>
<dbReference type="EMBL" id="JAUCMX010000022">
    <property type="protein sequence ID" value="KAK3513556.1"/>
    <property type="molecule type" value="Genomic_DNA"/>
</dbReference>
<dbReference type="PANTHER" id="PTHR37984">
    <property type="entry name" value="PROTEIN CBG26694"/>
    <property type="match status" value="1"/>
</dbReference>
<gene>
    <name evidence="5" type="ORF">QTP70_016490</name>
</gene>
<evidence type="ECO:0000256" key="2">
    <source>
        <dbReference type="ARBA" id="ARBA00039658"/>
    </source>
</evidence>
<dbReference type="Pfam" id="PF17921">
    <property type="entry name" value="Integrase_H2C2"/>
    <property type="match status" value="1"/>
</dbReference>
<name>A0AAE0UPY3_9TELE</name>